<keyword evidence="6" id="KW-0862">Zinc</keyword>
<keyword evidence="8" id="KW-0238">DNA-binding</keyword>
<evidence type="ECO:0000256" key="7">
    <source>
        <dbReference type="ARBA" id="ARBA00023015"/>
    </source>
</evidence>
<dbReference type="EMBL" id="CAXKWB010000387">
    <property type="protein sequence ID" value="CAL4060522.1"/>
    <property type="molecule type" value="Genomic_DNA"/>
</dbReference>
<keyword evidence="12" id="KW-0732">Signal</keyword>
<proteinExistence type="inferred from homology"/>
<comment type="similarity">
    <text evidence="2">Belongs to the krueppel C2H2-type zinc-finger protein family.</text>
</comment>
<evidence type="ECO:0000256" key="6">
    <source>
        <dbReference type="ARBA" id="ARBA00022833"/>
    </source>
</evidence>
<reference evidence="14 15" key="1">
    <citation type="submission" date="2024-05" db="EMBL/GenBank/DDBJ databases">
        <authorList>
            <person name="Wallberg A."/>
        </authorList>
    </citation>
    <scope>NUCLEOTIDE SEQUENCE [LARGE SCALE GENOMIC DNA]</scope>
</reference>
<feature type="signal peptide" evidence="12">
    <location>
        <begin position="1"/>
        <end position="26"/>
    </location>
</feature>
<dbReference type="PROSITE" id="PS50157">
    <property type="entry name" value="ZINC_FINGER_C2H2_2"/>
    <property type="match status" value="2"/>
</dbReference>
<evidence type="ECO:0000256" key="12">
    <source>
        <dbReference type="SAM" id="SignalP"/>
    </source>
</evidence>
<feature type="domain" description="C2H2-type" evidence="13">
    <location>
        <begin position="50"/>
        <end position="77"/>
    </location>
</feature>
<dbReference type="SUPFAM" id="SSF57667">
    <property type="entry name" value="beta-beta-alpha zinc fingers"/>
    <property type="match status" value="2"/>
</dbReference>
<dbReference type="InterPro" id="IPR036236">
    <property type="entry name" value="Znf_C2H2_sf"/>
</dbReference>
<gene>
    <name evidence="14" type="ORF">MNOR_LOCUS1450</name>
</gene>
<evidence type="ECO:0000256" key="5">
    <source>
        <dbReference type="ARBA" id="ARBA00022771"/>
    </source>
</evidence>
<feature type="chain" id="PRO_5043326649" description="C2H2-type domain-containing protein" evidence="12">
    <location>
        <begin position="27"/>
        <end position="164"/>
    </location>
</feature>
<dbReference type="GO" id="GO:0005634">
    <property type="term" value="C:nucleus"/>
    <property type="evidence" value="ECO:0007669"/>
    <property type="project" value="UniProtKB-SubCell"/>
</dbReference>
<keyword evidence="10" id="KW-0539">Nucleus</keyword>
<evidence type="ECO:0000313" key="15">
    <source>
        <dbReference type="Proteomes" id="UP001497623"/>
    </source>
</evidence>
<evidence type="ECO:0000256" key="4">
    <source>
        <dbReference type="ARBA" id="ARBA00022737"/>
    </source>
</evidence>
<comment type="caution">
    <text evidence="14">The sequence shown here is derived from an EMBL/GenBank/DDBJ whole genome shotgun (WGS) entry which is preliminary data.</text>
</comment>
<dbReference type="InterPro" id="IPR013087">
    <property type="entry name" value="Znf_C2H2_type"/>
</dbReference>
<keyword evidence="7" id="KW-0805">Transcription regulation</keyword>
<dbReference type="FunFam" id="3.30.160.60:FF:001156">
    <property type="entry name" value="Zinc finger protein 407"/>
    <property type="match status" value="1"/>
</dbReference>
<dbReference type="PANTHER" id="PTHR23235:SF142">
    <property type="entry name" value="ZINC FINGER PROTEIN 384"/>
    <property type="match status" value="1"/>
</dbReference>
<name>A0AAV2PN88_MEGNR</name>
<dbReference type="SMART" id="SM00355">
    <property type="entry name" value="ZnF_C2H2"/>
    <property type="match status" value="4"/>
</dbReference>
<keyword evidence="15" id="KW-1185">Reference proteome</keyword>
<evidence type="ECO:0000256" key="2">
    <source>
        <dbReference type="ARBA" id="ARBA00006991"/>
    </source>
</evidence>
<dbReference type="Proteomes" id="UP001497623">
    <property type="component" value="Unassembled WGS sequence"/>
</dbReference>
<feature type="non-terminal residue" evidence="14">
    <location>
        <position position="164"/>
    </location>
</feature>
<dbReference type="GO" id="GO:0008270">
    <property type="term" value="F:zinc ion binding"/>
    <property type="evidence" value="ECO:0007669"/>
    <property type="project" value="UniProtKB-KW"/>
</dbReference>
<evidence type="ECO:0000256" key="8">
    <source>
        <dbReference type="ARBA" id="ARBA00023125"/>
    </source>
</evidence>
<evidence type="ECO:0000256" key="1">
    <source>
        <dbReference type="ARBA" id="ARBA00004123"/>
    </source>
</evidence>
<evidence type="ECO:0000259" key="13">
    <source>
        <dbReference type="PROSITE" id="PS50157"/>
    </source>
</evidence>
<dbReference type="PANTHER" id="PTHR23235">
    <property type="entry name" value="KRUEPPEL-LIKE TRANSCRIPTION FACTOR"/>
    <property type="match status" value="1"/>
</dbReference>
<evidence type="ECO:0000313" key="14">
    <source>
        <dbReference type="EMBL" id="CAL4060522.1"/>
    </source>
</evidence>
<accession>A0AAV2PN88</accession>
<comment type="subcellular location">
    <subcellularLocation>
        <location evidence="1">Nucleus</location>
    </subcellularLocation>
</comment>
<dbReference type="AlphaFoldDB" id="A0AAV2PN88"/>
<keyword evidence="4" id="KW-0677">Repeat</keyword>
<keyword evidence="3" id="KW-0479">Metal-binding</keyword>
<dbReference type="GO" id="GO:0000978">
    <property type="term" value="F:RNA polymerase II cis-regulatory region sequence-specific DNA binding"/>
    <property type="evidence" value="ECO:0007669"/>
    <property type="project" value="TreeGrafter"/>
</dbReference>
<evidence type="ECO:0000256" key="11">
    <source>
        <dbReference type="PROSITE-ProRule" id="PRU00042"/>
    </source>
</evidence>
<organism evidence="14 15">
    <name type="scientific">Meganyctiphanes norvegica</name>
    <name type="common">Northern krill</name>
    <name type="synonym">Thysanopoda norvegica</name>
    <dbReference type="NCBI Taxonomy" id="48144"/>
    <lineage>
        <taxon>Eukaryota</taxon>
        <taxon>Metazoa</taxon>
        <taxon>Ecdysozoa</taxon>
        <taxon>Arthropoda</taxon>
        <taxon>Crustacea</taxon>
        <taxon>Multicrustacea</taxon>
        <taxon>Malacostraca</taxon>
        <taxon>Eumalacostraca</taxon>
        <taxon>Eucarida</taxon>
        <taxon>Euphausiacea</taxon>
        <taxon>Euphausiidae</taxon>
        <taxon>Meganyctiphanes</taxon>
    </lineage>
</organism>
<sequence>MVKCLFLVHTASLVNVLGGNLTVVLGGNPREPGERSTGNDDQISKQGNFFLCLHCPYKSIQKGNVQRHIRIHTGERPFACTYCSFRASQDTILQQHIRTHTGEKPFSCHLCEYCGSRKMNLQKHLHTVHGEMPFVCKLCPFRAMRNSELQSHISNHNYHTDSHL</sequence>
<dbReference type="Gene3D" id="3.30.160.60">
    <property type="entry name" value="Classic Zinc Finger"/>
    <property type="match status" value="3"/>
</dbReference>
<evidence type="ECO:0000256" key="3">
    <source>
        <dbReference type="ARBA" id="ARBA00022723"/>
    </source>
</evidence>
<protein>
    <recommendedName>
        <fullName evidence="13">C2H2-type domain-containing protein</fullName>
    </recommendedName>
</protein>
<evidence type="ECO:0000256" key="10">
    <source>
        <dbReference type="ARBA" id="ARBA00023242"/>
    </source>
</evidence>
<dbReference type="FunFam" id="3.30.160.60:FF:002343">
    <property type="entry name" value="Zinc finger protein 33A"/>
    <property type="match status" value="1"/>
</dbReference>
<keyword evidence="9" id="KW-0804">Transcription</keyword>
<dbReference type="GO" id="GO:0000981">
    <property type="term" value="F:DNA-binding transcription factor activity, RNA polymerase II-specific"/>
    <property type="evidence" value="ECO:0007669"/>
    <property type="project" value="TreeGrafter"/>
</dbReference>
<evidence type="ECO:0000256" key="9">
    <source>
        <dbReference type="ARBA" id="ARBA00023163"/>
    </source>
</evidence>
<keyword evidence="5 11" id="KW-0863">Zinc-finger</keyword>
<feature type="domain" description="C2H2-type" evidence="13">
    <location>
        <begin position="78"/>
        <end position="105"/>
    </location>
</feature>